<accession>A0A933L3V8</accession>
<evidence type="ECO:0000256" key="1">
    <source>
        <dbReference type="SAM" id="Phobius"/>
    </source>
</evidence>
<keyword evidence="1" id="KW-0812">Transmembrane</keyword>
<feature type="transmembrane region" description="Helical" evidence="1">
    <location>
        <begin position="156"/>
        <end position="176"/>
    </location>
</feature>
<dbReference type="Proteomes" id="UP000782610">
    <property type="component" value="Unassembled WGS sequence"/>
</dbReference>
<feature type="transmembrane region" description="Helical" evidence="1">
    <location>
        <begin position="33"/>
        <end position="52"/>
    </location>
</feature>
<feature type="transmembrane region" description="Helical" evidence="1">
    <location>
        <begin position="340"/>
        <end position="359"/>
    </location>
</feature>
<name>A0A933L3V8_9HYPH</name>
<protein>
    <submittedName>
        <fullName evidence="2">NnrS family protein</fullName>
    </submittedName>
</protein>
<feature type="transmembrane region" description="Helical" evidence="1">
    <location>
        <begin position="311"/>
        <end position="328"/>
    </location>
</feature>
<proteinExistence type="predicted"/>
<keyword evidence="1" id="KW-0472">Membrane</keyword>
<sequence length="405" mass="42605">MEQAPPKPLARQPVPRGIATTGPAILSYGFRPFFLLAGSFAILAMAAWIGALTLGWDIGGAFGPLDWHAHEMLFGYASAALAGFMLTAIPNWTGRLPVSGLPLLGLVVVWSLGRLVMAWPGLLGEVPSMVIDACFLPLLALIAGREIVAGKNWKNLKILAGLAALSAANIAFHLAVATTGSGLDVSRFAVGIYVMLIALMGGRIVPSFTRNWLARTGSSVLPGPFSTFDVVAIAALLIALLSWAIWPDSLVTAAAAFTAAGLQGARLWRWHGLRTWREPLLVVMHVAYAFIPLGMIMVGLAALGWVAPASALHVLTVGAIGTMTFAVMTRASLGHTGRALTASARCTVAYGALVFAALLRPLAELVPGQYHALLSLSAACWLVAFGLFVIEYGPILATAGLRKIR</sequence>
<dbReference type="EMBL" id="JACRAF010000030">
    <property type="protein sequence ID" value="MBI4922353.1"/>
    <property type="molecule type" value="Genomic_DNA"/>
</dbReference>
<comment type="caution">
    <text evidence="2">The sequence shown here is derived from an EMBL/GenBank/DDBJ whole genome shotgun (WGS) entry which is preliminary data.</text>
</comment>
<organism evidence="2 3">
    <name type="scientific">Devosia nanyangense</name>
    <dbReference type="NCBI Taxonomy" id="1228055"/>
    <lineage>
        <taxon>Bacteria</taxon>
        <taxon>Pseudomonadati</taxon>
        <taxon>Pseudomonadota</taxon>
        <taxon>Alphaproteobacteria</taxon>
        <taxon>Hyphomicrobiales</taxon>
        <taxon>Devosiaceae</taxon>
        <taxon>Devosia</taxon>
    </lineage>
</organism>
<feature type="transmembrane region" description="Helical" evidence="1">
    <location>
        <begin position="126"/>
        <end position="144"/>
    </location>
</feature>
<keyword evidence="1" id="KW-1133">Transmembrane helix</keyword>
<dbReference type="InterPro" id="IPR010266">
    <property type="entry name" value="NnrS"/>
</dbReference>
<evidence type="ECO:0000313" key="2">
    <source>
        <dbReference type="EMBL" id="MBI4922353.1"/>
    </source>
</evidence>
<dbReference type="AlphaFoldDB" id="A0A933L3V8"/>
<feature type="transmembrane region" description="Helical" evidence="1">
    <location>
        <begin position="280"/>
        <end position="305"/>
    </location>
</feature>
<feature type="transmembrane region" description="Helical" evidence="1">
    <location>
        <begin position="72"/>
        <end position="89"/>
    </location>
</feature>
<reference evidence="2" key="1">
    <citation type="submission" date="2020-07" db="EMBL/GenBank/DDBJ databases">
        <title>Huge and variable diversity of episymbiotic CPR bacteria and DPANN archaea in groundwater ecosystems.</title>
        <authorList>
            <person name="He C.Y."/>
            <person name="Keren R."/>
            <person name="Whittaker M."/>
            <person name="Farag I.F."/>
            <person name="Doudna J."/>
            <person name="Cate J.H.D."/>
            <person name="Banfield J.F."/>
        </authorList>
    </citation>
    <scope>NUCLEOTIDE SEQUENCE</scope>
    <source>
        <strain evidence="2">NC_groundwater_1586_Pr3_B-0.1um_66_15</strain>
    </source>
</reference>
<feature type="transmembrane region" description="Helical" evidence="1">
    <location>
        <begin position="225"/>
        <end position="245"/>
    </location>
</feature>
<gene>
    <name evidence="2" type="ORF">HY834_11435</name>
</gene>
<dbReference type="Pfam" id="PF05940">
    <property type="entry name" value="NnrS"/>
    <property type="match status" value="1"/>
</dbReference>
<feature type="transmembrane region" description="Helical" evidence="1">
    <location>
        <begin position="101"/>
        <end position="120"/>
    </location>
</feature>
<feature type="transmembrane region" description="Helical" evidence="1">
    <location>
        <begin position="188"/>
        <end position="205"/>
    </location>
</feature>
<evidence type="ECO:0000313" key="3">
    <source>
        <dbReference type="Proteomes" id="UP000782610"/>
    </source>
</evidence>
<feature type="transmembrane region" description="Helical" evidence="1">
    <location>
        <begin position="251"/>
        <end position="268"/>
    </location>
</feature>
<feature type="transmembrane region" description="Helical" evidence="1">
    <location>
        <begin position="371"/>
        <end position="397"/>
    </location>
</feature>